<feature type="transmembrane region" description="Helical" evidence="1">
    <location>
        <begin position="58"/>
        <end position="78"/>
    </location>
</feature>
<name>A0AAV5VNR1_9BILA</name>
<evidence type="ECO:0008006" key="4">
    <source>
        <dbReference type="Google" id="ProtNLM"/>
    </source>
</evidence>
<keyword evidence="1" id="KW-0812">Transmembrane</keyword>
<feature type="transmembrane region" description="Helical" evidence="1">
    <location>
        <begin position="15"/>
        <end position="37"/>
    </location>
</feature>
<evidence type="ECO:0000313" key="3">
    <source>
        <dbReference type="Proteomes" id="UP001432322"/>
    </source>
</evidence>
<evidence type="ECO:0000313" key="2">
    <source>
        <dbReference type="EMBL" id="GMT21337.1"/>
    </source>
</evidence>
<reference evidence="2" key="1">
    <citation type="submission" date="2023-10" db="EMBL/GenBank/DDBJ databases">
        <title>Genome assembly of Pristionchus species.</title>
        <authorList>
            <person name="Yoshida K."/>
            <person name="Sommer R.J."/>
        </authorList>
    </citation>
    <scope>NUCLEOTIDE SEQUENCE</scope>
    <source>
        <strain evidence="2">RS5133</strain>
    </source>
</reference>
<proteinExistence type="predicted"/>
<sequence length="151" mass="17025">FYTVICAGPKWVVDIILMVGLLLNTGWWQLTPAPCILQYLHLSNGMQKRGRKPMRTAQLLMASYAFSITMMALTAFWVSDLVPTPAFEEKLSAAVRTAYNLTDADRFLVYGISLDRDPDNNYRSIKSLAFIAFLPTYGAAYSAFFIVIHRS</sequence>
<accession>A0AAV5VNR1</accession>
<feature type="non-terminal residue" evidence="2">
    <location>
        <position position="151"/>
    </location>
</feature>
<keyword evidence="1" id="KW-1133">Transmembrane helix</keyword>
<dbReference type="EMBL" id="BTSY01000004">
    <property type="protein sequence ID" value="GMT21337.1"/>
    <property type="molecule type" value="Genomic_DNA"/>
</dbReference>
<feature type="transmembrane region" description="Helical" evidence="1">
    <location>
        <begin position="128"/>
        <end position="148"/>
    </location>
</feature>
<feature type="non-terminal residue" evidence="2">
    <location>
        <position position="1"/>
    </location>
</feature>
<keyword evidence="1" id="KW-0472">Membrane</keyword>
<comment type="caution">
    <text evidence="2">The sequence shown here is derived from an EMBL/GenBank/DDBJ whole genome shotgun (WGS) entry which is preliminary data.</text>
</comment>
<keyword evidence="3" id="KW-1185">Reference proteome</keyword>
<gene>
    <name evidence="2" type="ORF">PFISCL1PPCAC_12634</name>
</gene>
<evidence type="ECO:0000256" key="1">
    <source>
        <dbReference type="SAM" id="Phobius"/>
    </source>
</evidence>
<protein>
    <recommendedName>
        <fullName evidence="4">G protein-coupled receptor</fullName>
    </recommendedName>
</protein>
<dbReference type="Proteomes" id="UP001432322">
    <property type="component" value="Unassembled WGS sequence"/>
</dbReference>
<organism evidence="2 3">
    <name type="scientific">Pristionchus fissidentatus</name>
    <dbReference type="NCBI Taxonomy" id="1538716"/>
    <lineage>
        <taxon>Eukaryota</taxon>
        <taxon>Metazoa</taxon>
        <taxon>Ecdysozoa</taxon>
        <taxon>Nematoda</taxon>
        <taxon>Chromadorea</taxon>
        <taxon>Rhabditida</taxon>
        <taxon>Rhabditina</taxon>
        <taxon>Diplogasteromorpha</taxon>
        <taxon>Diplogasteroidea</taxon>
        <taxon>Neodiplogasteridae</taxon>
        <taxon>Pristionchus</taxon>
    </lineage>
</organism>
<dbReference type="AlphaFoldDB" id="A0AAV5VNR1"/>